<dbReference type="Gene3D" id="3.40.50.620">
    <property type="entry name" value="HUPs"/>
    <property type="match status" value="1"/>
</dbReference>
<comment type="subunit">
    <text evidence="1">Homodimer.</text>
</comment>
<keyword evidence="5 12" id="KW-0547">Nucleotide-binding</keyword>
<dbReference type="NCBIfam" id="TIGR00234">
    <property type="entry name" value="tyrS"/>
    <property type="match status" value="1"/>
</dbReference>
<gene>
    <name evidence="13" type="ORF">PYTT_0907</name>
</gene>
<dbReference type="PANTHER" id="PTHR11766">
    <property type="entry name" value="TYROSYL-TRNA SYNTHETASE"/>
    <property type="match status" value="1"/>
</dbReference>
<dbReference type="InterPro" id="IPR024088">
    <property type="entry name" value="Tyr-tRNA-ligase_bac-type"/>
</dbReference>
<evidence type="ECO:0000256" key="9">
    <source>
        <dbReference type="ARBA" id="ARBA00023146"/>
    </source>
</evidence>
<dbReference type="EC" id="6.1.1.1" evidence="2 11"/>
<evidence type="ECO:0000256" key="10">
    <source>
        <dbReference type="ARBA" id="ARBA00048248"/>
    </source>
</evidence>
<evidence type="ECO:0000256" key="3">
    <source>
        <dbReference type="ARBA" id="ARBA00022490"/>
    </source>
</evidence>
<keyword evidence="14" id="KW-1185">Reference proteome</keyword>
<keyword evidence="9 12" id="KW-0030">Aminoacyl-tRNA synthetase</keyword>
<keyword evidence="6 12" id="KW-0067">ATP-binding</keyword>
<dbReference type="GO" id="GO:0003723">
    <property type="term" value="F:RNA binding"/>
    <property type="evidence" value="ECO:0007669"/>
    <property type="project" value="UniProtKB-KW"/>
</dbReference>
<evidence type="ECO:0000256" key="7">
    <source>
        <dbReference type="ARBA" id="ARBA00022884"/>
    </source>
</evidence>
<dbReference type="CDD" id="cd00805">
    <property type="entry name" value="TyrRS_core"/>
    <property type="match status" value="1"/>
</dbReference>
<dbReference type="EMBL" id="LT629973">
    <property type="protein sequence ID" value="SEH80848.1"/>
    <property type="molecule type" value="Genomic_DNA"/>
</dbReference>
<keyword evidence="8 12" id="KW-0648">Protein biosynthesis</keyword>
<evidence type="ECO:0000256" key="2">
    <source>
        <dbReference type="ARBA" id="ARBA00013160"/>
    </source>
</evidence>
<evidence type="ECO:0000256" key="1">
    <source>
        <dbReference type="ARBA" id="ARBA00011738"/>
    </source>
</evidence>
<protein>
    <recommendedName>
        <fullName evidence="2 11">Tyrosine--tRNA ligase</fullName>
        <ecNumber evidence="2 11">6.1.1.1</ecNumber>
    </recommendedName>
</protein>
<reference evidence="14" key="1">
    <citation type="submission" date="2016-09" db="EMBL/GenBank/DDBJ databases">
        <authorList>
            <person name="Koehorst J."/>
        </authorList>
    </citation>
    <scope>NUCLEOTIDE SEQUENCE [LARGE SCALE GENOMIC DNA]</scope>
</reference>
<evidence type="ECO:0000313" key="14">
    <source>
        <dbReference type="Proteomes" id="UP000176204"/>
    </source>
</evidence>
<evidence type="ECO:0000313" key="13">
    <source>
        <dbReference type="EMBL" id="SEH80848.1"/>
    </source>
</evidence>
<keyword evidence="7" id="KW-0694">RNA-binding</keyword>
<dbReference type="Pfam" id="PF00579">
    <property type="entry name" value="tRNA-synt_1b"/>
    <property type="match status" value="1"/>
</dbReference>
<evidence type="ECO:0000256" key="4">
    <source>
        <dbReference type="ARBA" id="ARBA00022598"/>
    </source>
</evidence>
<keyword evidence="3" id="KW-0963">Cytoplasm</keyword>
<dbReference type="InterPro" id="IPR001412">
    <property type="entry name" value="aa-tRNA-synth_I_CS"/>
</dbReference>
<evidence type="ECO:0000256" key="11">
    <source>
        <dbReference type="NCBIfam" id="TIGR00234"/>
    </source>
</evidence>
<evidence type="ECO:0000256" key="12">
    <source>
        <dbReference type="RuleBase" id="RU363036"/>
    </source>
</evidence>
<proteinExistence type="inferred from homology"/>
<sequence length="407" mass="45877">MCGVGWAYWRPHVMTPEEQLDLLMRGTAKVLNPSELLERLKSGRPLRVKLGVDPTAPDIHLGHTVAIEKLRQFQMLGHQAVLIIGDFTATIGDPTGRSVTRPPLTRDEVLANAETYTEQAFKILDKEKTEIVYNGDWFRKMVYEEVLKLNARVTMQQILAREDFRSRIDSGKEVRLHEMQYPVMQGWDSVMVKSDVELGGTDQLFNILVGRDLQREEGMQPQIAMVLPLLEGLDGTRKMSKSYGNYVGVSEPAETMFGKLMSASDELMDRYYTVLLGESRDESLHPMEAKKLLAWKITARYHSADDADAARADWETRFSKRDLAAADLPEVSIAALPDELNYMSLVAHLFETVFDLKKSNGVLRKEHFTPGAIQLDGEKIVDPFALPVLHPGAVLRLSKKHAVRFAA</sequence>
<dbReference type="GO" id="GO:0004831">
    <property type="term" value="F:tyrosine-tRNA ligase activity"/>
    <property type="evidence" value="ECO:0007669"/>
    <property type="project" value="UniProtKB-UniRule"/>
</dbReference>
<dbReference type="InterPro" id="IPR002307">
    <property type="entry name" value="Tyr-tRNA-ligase"/>
</dbReference>
<evidence type="ECO:0000256" key="8">
    <source>
        <dbReference type="ARBA" id="ARBA00022917"/>
    </source>
</evidence>
<keyword evidence="4 12" id="KW-0436">Ligase</keyword>
<dbReference type="PRINTS" id="PR01040">
    <property type="entry name" value="TRNASYNTHTYR"/>
</dbReference>
<accession>A0A1H6L8M9</accession>
<dbReference type="FunFam" id="3.40.50.620:FF:000061">
    <property type="entry name" value="Tyrosine--tRNA ligase"/>
    <property type="match status" value="1"/>
</dbReference>
<comment type="similarity">
    <text evidence="12">Belongs to the class-I aminoacyl-tRNA synthetase family.</text>
</comment>
<dbReference type="GO" id="GO:0006437">
    <property type="term" value="P:tyrosyl-tRNA aminoacylation"/>
    <property type="evidence" value="ECO:0007669"/>
    <property type="project" value="UniProtKB-UniRule"/>
</dbReference>
<evidence type="ECO:0000256" key="5">
    <source>
        <dbReference type="ARBA" id="ARBA00022741"/>
    </source>
</evidence>
<dbReference type="PANTHER" id="PTHR11766:SF1">
    <property type="entry name" value="TYROSINE--TRNA LIGASE"/>
    <property type="match status" value="1"/>
</dbReference>
<dbReference type="GO" id="GO:0005524">
    <property type="term" value="F:ATP binding"/>
    <property type="evidence" value="ECO:0007669"/>
    <property type="project" value="UniProtKB-KW"/>
</dbReference>
<dbReference type="InterPro" id="IPR014729">
    <property type="entry name" value="Rossmann-like_a/b/a_fold"/>
</dbReference>
<dbReference type="GO" id="GO:0005829">
    <property type="term" value="C:cytosol"/>
    <property type="evidence" value="ECO:0007669"/>
    <property type="project" value="TreeGrafter"/>
</dbReference>
<dbReference type="InterPro" id="IPR002305">
    <property type="entry name" value="aa-tRNA-synth_Ic"/>
</dbReference>
<dbReference type="Gene3D" id="1.10.240.10">
    <property type="entry name" value="Tyrosyl-Transfer RNA Synthetase"/>
    <property type="match status" value="1"/>
</dbReference>
<dbReference type="PROSITE" id="PS00178">
    <property type="entry name" value="AA_TRNA_LIGASE_I"/>
    <property type="match status" value="1"/>
</dbReference>
<dbReference type="Proteomes" id="UP000176204">
    <property type="component" value="Chromosome I"/>
</dbReference>
<dbReference type="STRING" id="1679444.PYTT_0907"/>
<dbReference type="SUPFAM" id="SSF52374">
    <property type="entry name" value="Nucleotidylyl transferase"/>
    <property type="match status" value="1"/>
</dbReference>
<evidence type="ECO:0000256" key="6">
    <source>
        <dbReference type="ARBA" id="ARBA00022840"/>
    </source>
</evidence>
<comment type="catalytic activity">
    <reaction evidence="10">
        <text>tRNA(Tyr) + L-tyrosine + ATP = L-tyrosyl-tRNA(Tyr) + AMP + diphosphate + H(+)</text>
        <dbReference type="Rhea" id="RHEA:10220"/>
        <dbReference type="Rhea" id="RHEA-COMP:9706"/>
        <dbReference type="Rhea" id="RHEA-COMP:9707"/>
        <dbReference type="ChEBI" id="CHEBI:15378"/>
        <dbReference type="ChEBI" id="CHEBI:30616"/>
        <dbReference type="ChEBI" id="CHEBI:33019"/>
        <dbReference type="ChEBI" id="CHEBI:58315"/>
        <dbReference type="ChEBI" id="CHEBI:78442"/>
        <dbReference type="ChEBI" id="CHEBI:78536"/>
        <dbReference type="ChEBI" id="CHEBI:456215"/>
        <dbReference type="EC" id="6.1.1.1"/>
    </reaction>
</comment>
<dbReference type="AlphaFoldDB" id="A0A1H6L8M9"/>
<dbReference type="KEGG" id="agl:PYTT_0907"/>
<organism evidence="13 14">
    <name type="scientific">Akkermansia glycaniphila</name>
    <dbReference type="NCBI Taxonomy" id="1679444"/>
    <lineage>
        <taxon>Bacteria</taxon>
        <taxon>Pseudomonadati</taxon>
        <taxon>Verrucomicrobiota</taxon>
        <taxon>Verrucomicrobiia</taxon>
        <taxon>Verrucomicrobiales</taxon>
        <taxon>Akkermansiaceae</taxon>
        <taxon>Akkermansia</taxon>
    </lineage>
</organism>
<name>A0A1H6L8M9_9BACT</name>